<dbReference type="AlphaFoldDB" id="A0AAV9D9W6"/>
<name>A0AAV9D9W6_ACOCL</name>
<evidence type="ECO:0000313" key="7">
    <source>
        <dbReference type="EMBL" id="KAK1297634.1"/>
    </source>
</evidence>
<proteinExistence type="inferred from homology"/>
<dbReference type="InterPro" id="IPR036509">
    <property type="entry name" value="Met_Sox_Rdtase_MsrA_sf"/>
</dbReference>
<dbReference type="Gene3D" id="3.30.1060.10">
    <property type="entry name" value="Peptide methionine sulphoxide reductase MsrA"/>
    <property type="match status" value="1"/>
</dbReference>
<organism evidence="7 8">
    <name type="scientific">Acorus calamus</name>
    <name type="common">Sweet flag</name>
    <dbReference type="NCBI Taxonomy" id="4465"/>
    <lineage>
        <taxon>Eukaryota</taxon>
        <taxon>Viridiplantae</taxon>
        <taxon>Streptophyta</taxon>
        <taxon>Embryophyta</taxon>
        <taxon>Tracheophyta</taxon>
        <taxon>Spermatophyta</taxon>
        <taxon>Magnoliopsida</taxon>
        <taxon>Liliopsida</taxon>
        <taxon>Acoraceae</taxon>
        <taxon>Acorus</taxon>
    </lineage>
</organism>
<gene>
    <name evidence="7" type="primary">MSRA5</name>
    <name evidence="7" type="ORF">QJS10_CPB15g00878</name>
</gene>
<dbReference type="InterPro" id="IPR002569">
    <property type="entry name" value="Met_Sox_Rdtase_MsrA_dom"/>
</dbReference>
<evidence type="ECO:0000256" key="2">
    <source>
        <dbReference type="ARBA" id="ARBA00012502"/>
    </source>
</evidence>
<evidence type="ECO:0000256" key="1">
    <source>
        <dbReference type="ARBA" id="ARBA00005591"/>
    </source>
</evidence>
<sequence>MDDVQSKAVQVMRCHNDGSIIFTNGTGETRMAAVSKEKQQAKIRSNIVTTQIQELGMFYVAETEHQLLASKGEATDRMSVFVKSRQNKSGHAPDEETSEVIVLHTFYSKVTFREANGGCGNDHGSIALDDRVRFTSTVRCDGPAIERPTSQPHPPFAAHSYAHRAPSV</sequence>
<evidence type="ECO:0000256" key="5">
    <source>
        <dbReference type="SAM" id="MobiDB-lite"/>
    </source>
</evidence>
<protein>
    <recommendedName>
        <fullName evidence="2">peptide-methionine (S)-S-oxide reductase</fullName>
        <ecNumber evidence="2">1.8.4.11</ecNumber>
    </recommendedName>
    <alternativeName>
        <fullName evidence="4">Peptide-methionine (S)-S-oxide reductase</fullName>
    </alternativeName>
</protein>
<keyword evidence="8" id="KW-1185">Reference proteome</keyword>
<dbReference type="EC" id="1.8.4.11" evidence="2"/>
<feature type="domain" description="Peptide methionine sulphoxide reductase MsrA" evidence="6">
    <location>
        <begin position="19"/>
        <end position="71"/>
    </location>
</feature>
<evidence type="ECO:0000256" key="3">
    <source>
        <dbReference type="ARBA" id="ARBA00023002"/>
    </source>
</evidence>
<accession>A0AAV9D9W6</accession>
<comment type="caution">
    <text evidence="7">The sequence shown here is derived from an EMBL/GenBank/DDBJ whole genome shotgun (WGS) entry which is preliminary data.</text>
</comment>
<comment type="similarity">
    <text evidence="1">Belongs to the MsrA Met sulfoxide reductase family.</text>
</comment>
<evidence type="ECO:0000259" key="6">
    <source>
        <dbReference type="Pfam" id="PF01625"/>
    </source>
</evidence>
<evidence type="ECO:0000256" key="4">
    <source>
        <dbReference type="ARBA" id="ARBA00030643"/>
    </source>
</evidence>
<keyword evidence="3" id="KW-0560">Oxidoreductase</keyword>
<feature type="region of interest" description="Disordered" evidence="5">
    <location>
        <begin position="144"/>
        <end position="168"/>
    </location>
</feature>
<dbReference type="Pfam" id="PF01625">
    <property type="entry name" value="PMSR"/>
    <property type="match status" value="1"/>
</dbReference>
<dbReference type="EMBL" id="JAUJYO010000015">
    <property type="protein sequence ID" value="KAK1297634.1"/>
    <property type="molecule type" value="Genomic_DNA"/>
</dbReference>
<dbReference type="Proteomes" id="UP001180020">
    <property type="component" value="Unassembled WGS sequence"/>
</dbReference>
<dbReference type="SUPFAM" id="SSF55068">
    <property type="entry name" value="Peptide methionine sulfoxide reductase"/>
    <property type="match status" value="1"/>
</dbReference>
<reference evidence="7" key="1">
    <citation type="journal article" date="2023" name="Nat. Commun.">
        <title>Diploid and tetraploid genomes of Acorus and the evolution of monocots.</title>
        <authorList>
            <person name="Ma L."/>
            <person name="Liu K.W."/>
            <person name="Li Z."/>
            <person name="Hsiao Y.Y."/>
            <person name="Qi Y."/>
            <person name="Fu T."/>
            <person name="Tang G.D."/>
            <person name="Zhang D."/>
            <person name="Sun W.H."/>
            <person name="Liu D.K."/>
            <person name="Li Y."/>
            <person name="Chen G.Z."/>
            <person name="Liu X.D."/>
            <person name="Liao X.Y."/>
            <person name="Jiang Y.T."/>
            <person name="Yu X."/>
            <person name="Hao Y."/>
            <person name="Huang J."/>
            <person name="Zhao X.W."/>
            <person name="Ke S."/>
            <person name="Chen Y.Y."/>
            <person name="Wu W.L."/>
            <person name="Hsu J.L."/>
            <person name="Lin Y.F."/>
            <person name="Huang M.D."/>
            <person name="Li C.Y."/>
            <person name="Huang L."/>
            <person name="Wang Z.W."/>
            <person name="Zhao X."/>
            <person name="Zhong W.Y."/>
            <person name="Peng D.H."/>
            <person name="Ahmad S."/>
            <person name="Lan S."/>
            <person name="Zhang J.S."/>
            <person name="Tsai W.C."/>
            <person name="Van de Peer Y."/>
            <person name="Liu Z.J."/>
        </authorList>
    </citation>
    <scope>NUCLEOTIDE SEQUENCE</scope>
    <source>
        <strain evidence="7">CP</strain>
    </source>
</reference>
<evidence type="ECO:0000313" key="8">
    <source>
        <dbReference type="Proteomes" id="UP001180020"/>
    </source>
</evidence>
<dbReference type="GO" id="GO:0008113">
    <property type="term" value="F:peptide-methionine (S)-S-oxide reductase activity"/>
    <property type="evidence" value="ECO:0007669"/>
    <property type="project" value="InterPro"/>
</dbReference>
<reference evidence="7" key="2">
    <citation type="submission" date="2023-06" db="EMBL/GenBank/DDBJ databases">
        <authorList>
            <person name="Ma L."/>
            <person name="Liu K.-W."/>
            <person name="Li Z."/>
            <person name="Hsiao Y.-Y."/>
            <person name="Qi Y."/>
            <person name="Fu T."/>
            <person name="Tang G."/>
            <person name="Zhang D."/>
            <person name="Sun W.-H."/>
            <person name="Liu D.-K."/>
            <person name="Li Y."/>
            <person name="Chen G.-Z."/>
            <person name="Liu X.-D."/>
            <person name="Liao X.-Y."/>
            <person name="Jiang Y.-T."/>
            <person name="Yu X."/>
            <person name="Hao Y."/>
            <person name="Huang J."/>
            <person name="Zhao X.-W."/>
            <person name="Ke S."/>
            <person name="Chen Y.-Y."/>
            <person name="Wu W.-L."/>
            <person name="Hsu J.-L."/>
            <person name="Lin Y.-F."/>
            <person name="Huang M.-D."/>
            <person name="Li C.-Y."/>
            <person name="Huang L."/>
            <person name="Wang Z.-W."/>
            <person name="Zhao X."/>
            <person name="Zhong W.-Y."/>
            <person name="Peng D.-H."/>
            <person name="Ahmad S."/>
            <person name="Lan S."/>
            <person name="Zhang J.-S."/>
            <person name="Tsai W.-C."/>
            <person name="Van De Peer Y."/>
            <person name="Liu Z.-J."/>
        </authorList>
    </citation>
    <scope>NUCLEOTIDE SEQUENCE</scope>
    <source>
        <strain evidence="7">CP</strain>
        <tissue evidence="7">Leaves</tissue>
    </source>
</reference>